<evidence type="ECO:0000313" key="4">
    <source>
        <dbReference type="EMBL" id="KAG7168241.1"/>
    </source>
</evidence>
<feature type="region of interest" description="Disordered" evidence="3">
    <location>
        <begin position="1"/>
        <end position="106"/>
    </location>
</feature>
<accession>A0A8J5K2Z5</accession>
<proteinExistence type="predicted"/>
<sequence>AASSPIVPTGSFQGPSEPHQPAVEFGSPDQAASSPIVPTGSFQGPSEPHQPAVEFGSSGEVDRAPDVPSGLYETPSAAVSSPDQPSPSLGTPSGIISGPPEPSSVFDTSVEQIHAVPVQPSSIVDTPDGSFSHPIELSKGSEGLSFPVPAAPSGLYEVPLIPGPETPTIFQPSHNMPIIFPGGAPGIIEGPSQAAPIPAQPSTLYGVPEVPSGLYETPKGRGKAMFLIDEVQSEPVKAQSLFYEASADANTPVLSVAQPMEGMPYDFSWGVEDSASGNLFTHRENSDGQSTNGQYRVTLPDGRVQVVTFYDNGDGFHTDISYE</sequence>
<dbReference type="GO" id="GO:0005615">
    <property type="term" value="C:extracellular space"/>
    <property type="evidence" value="ECO:0007669"/>
    <property type="project" value="TreeGrafter"/>
</dbReference>
<name>A0A8J5K2Z5_HOMAM</name>
<organism evidence="4 5">
    <name type="scientific">Homarus americanus</name>
    <name type="common">American lobster</name>
    <dbReference type="NCBI Taxonomy" id="6706"/>
    <lineage>
        <taxon>Eukaryota</taxon>
        <taxon>Metazoa</taxon>
        <taxon>Ecdysozoa</taxon>
        <taxon>Arthropoda</taxon>
        <taxon>Crustacea</taxon>
        <taxon>Multicrustacea</taxon>
        <taxon>Malacostraca</taxon>
        <taxon>Eumalacostraca</taxon>
        <taxon>Eucarida</taxon>
        <taxon>Decapoda</taxon>
        <taxon>Pleocyemata</taxon>
        <taxon>Astacidea</taxon>
        <taxon>Nephropoidea</taxon>
        <taxon>Nephropidae</taxon>
        <taxon>Homarus</taxon>
    </lineage>
</organism>
<dbReference type="InterPro" id="IPR051217">
    <property type="entry name" value="Insect_Cuticle_Struc_Prot"/>
</dbReference>
<dbReference type="PANTHER" id="PTHR12236:SF79">
    <property type="entry name" value="CUTICULAR PROTEIN 50CB-RELATED"/>
    <property type="match status" value="1"/>
</dbReference>
<dbReference type="GO" id="GO:0042302">
    <property type="term" value="F:structural constituent of cuticle"/>
    <property type="evidence" value="ECO:0007669"/>
    <property type="project" value="UniProtKB-UniRule"/>
</dbReference>
<dbReference type="PANTHER" id="PTHR12236">
    <property type="entry name" value="STRUCTURAL CONTITUENT OF CUTICLE"/>
    <property type="match status" value="1"/>
</dbReference>
<dbReference type="GO" id="GO:0031012">
    <property type="term" value="C:extracellular matrix"/>
    <property type="evidence" value="ECO:0007669"/>
    <property type="project" value="TreeGrafter"/>
</dbReference>
<dbReference type="PROSITE" id="PS51155">
    <property type="entry name" value="CHIT_BIND_RR_2"/>
    <property type="match status" value="1"/>
</dbReference>
<feature type="non-terminal residue" evidence="4">
    <location>
        <position position="323"/>
    </location>
</feature>
<evidence type="ECO:0000256" key="2">
    <source>
        <dbReference type="PROSITE-ProRule" id="PRU00497"/>
    </source>
</evidence>
<dbReference type="Proteomes" id="UP000747542">
    <property type="component" value="Unassembled WGS sequence"/>
</dbReference>
<keyword evidence="1 2" id="KW-0193">Cuticle</keyword>
<dbReference type="EMBL" id="JAHLQT010020459">
    <property type="protein sequence ID" value="KAG7168241.1"/>
    <property type="molecule type" value="Genomic_DNA"/>
</dbReference>
<dbReference type="AlphaFoldDB" id="A0A8J5K2Z5"/>
<evidence type="ECO:0000256" key="3">
    <source>
        <dbReference type="SAM" id="MobiDB-lite"/>
    </source>
</evidence>
<gene>
    <name evidence="4" type="ORF">Hamer_G016887</name>
</gene>
<feature type="compositionally biased region" description="Low complexity" evidence="3">
    <location>
        <begin position="86"/>
        <end position="98"/>
    </location>
</feature>
<protein>
    <submittedName>
        <fullName evidence="4">Pro-resilin-like 101</fullName>
    </submittedName>
</protein>
<dbReference type="InterPro" id="IPR000618">
    <property type="entry name" value="Insect_cuticle"/>
</dbReference>
<dbReference type="Pfam" id="PF00379">
    <property type="entry name" value="Chitin_bind_4"/>
    <property type="match status" value="1"/>
</dbReference>
<comment type="caution">
    <text evidence="4">The sequence shown here is derived from an EMBL/GenBank/DDBJ whole genome shotgun (WGS) entry which is preliminary data.</text>
</comment>
<evidence type="ECO:0000256" key="1">
    <source>
        <dbReference type="ARBA" id="ARBA00022460"/>
    </source>
</evidence>
<keyword evidence="5" id="KW-1185">Reference proteome</keyword>
<reference evidence="4" key="1">
    <citation type="journal article" date="2021" name="Sci. Adv.">
        <title>The American lobster genome reveals insights on longevity, neural, and immune adaptations.</title>
        <authorList>
            <person name="Polinski J.M."/>
            <person name="Zimin A.V."/>
            <person name="Clark K.F."/>
            <person name="Kohn A.B."/>
            <person name="Sadowski N."/>
            <person name="Timp W."/>
            <person name="Ptitsyn A."/>
            <person name="Khanna P."/>
            <person name="Romanova D.Y."/>
            <person name="Williams P."/>
            <person name="Greenwood S.J."/>
            <person name="Moroz L.L."/>
            <person name="Walt D.R."/>
            <person name="Bodnar A.G."/>
        </authorList>
    </citation>
    <scope>NUCLEOTIDE SEQUENCE</scope>
    <source>
        <strain evidence="4">GMGI-L3</strain>
    </source>
</reference>
<evidence type="ECO:0000313" key="5">
    <source>
        <dbReference type="Proteomes" id="UP000747542"/>
    </source>
</evidence>